<sequence length="350" mass="39049">MSSSNPRQSSTAEPAIDAILSAFETHALVGIGDSHGLAQQAAFYTDLISDPRFARDVRNVVVEFGGAAAQPIVDRFVAGEAVPYDELRRVWTDVVGWLPTVWSLSFMWFYAAVRAANLKLPPEKQIRVWLGEPAIDWSAIHTREDLFPLVETRDSHPAELIKQQILEKGEKAVVIYGSAHFQRTGFYVPQNDEYVPTLLGLIEQDYPGVLFLITPYTGFTNKACIEKFEALCGDWPTPALVGPVKGTLLHDMLVDPEYKTFDQEPPGNEKLAEMQRCITHTLNGATADALLYLGPAMGLTLSAIDPQVYLDLDFLAEINRRFELYMPEQSFSYSDVIKAGTPLPQFIRPR</sequence>
<gene>
    <name evidence="1" type="ORF">GOZ95_01835</name>
</gene>
<evidence type="ECO:0000313" key="1">
    <source>
        <dbReference type="EMBL" id="MUZ56195.1"/>
    </source>
</evidence>
<organism evidence="1 2">
    <name type="scientific">Agrobacterium vitis</name>
    <name type="common">Rhizobium vitis</name>
    <dbReference type="NCBI Taxonomy" id="373"/>
    <lineage>
        <taxon>Bacteria</taxon>
        <taxon>Pseudomonadati</taxon>
        <taxon>Pseudomonadota</taxon>
        <taxon>Alphaproteobacteria</taxon>
        <taxon>Hyphomicrobiales</taxon>
        <taxon>Rhizobiaceae</taxon>
        <taxon>Rhizobium/Agrobacterium group</taxon>
        <taxon>Agrobacterium</taxon>
    </lineage>
</organism>
<dbReference type="EMBL" id="WPHM01000001">
    <property type="protein sequence ID" value="MUZ56195.1"/>
    <property type="molecule type" value="Genomic_DNA"/>
</dbReference>
<dbReference type="AlphaFoldDB" id="A0AAE4W9X5"/>
<accession>A0AAE4W9X5</accession>
<comment type="caution">
    <text evidence="1">The sequence shown here is derived from an EMBL/GenBank/DDBJ whole genome shotgun (WGS) entry which is preliminary data.</text>
</comment>
<evidence type="ECO:0000313" key="2">
    <source>
        <dbReference type="Proteomes" id="UP000436692"/>
    </source>
</evidence>
<dbReference type="RefSeq" id="WP_156546682.1">
    <property type="nucleotide sequence ID" value="NZ_JABAEJ010000001.1"/>
</dbReference>
<reference evidence="1 2" key="1">
    <citation type="submission" date="2019-12" db="EMBL/GenBank/DDBJ databases">
        <title>Whole-genome sequencing of Allorhizobium vitis.</title>
        <authorList>
            <person name="Gan H.M."/>
            <person name="Szegedi E."/>
            <person name="Burr T."/>
            <person name="Savka M.A."/>
        </authorList>
    </citation>
    <scope>NUCLEOTIDE SEQUENCE [LARGE SCALE GENOMIC DNA]</scope>
    <source>
        <strain evidence="1 2">CG989</strain>
    </source>
</reference>
<name>A0AAE4W9X5_AGRVI</name>
<proteinExistence type="predicted"/>
<dbReference type="Proteomes" id="UP000436692">
    <property type="component" value="Unassembled WGS sequence"/>
</dbReference>
<protein>
    <submittedName>
        <fullName evidence="1">Uncharacterized protein</fullName>
    </submittedName>
</protein>